<accession>A0A5E7LW29</accession>
<protein>
    <recommendedName>
        <fullName evidence="4">Organic hydroperoxide resistance protein OhrB</fullName>
    </recommendedName>
</protein>
<dbReference type="Pfam" id="PF02566">
    <property type="entry name" value="OsmC"/>
    <property type="match status" value="1"/>
</dbReference>
<dbReference type="InterPro" id="IPR036102">
    <property type="entry name" value="OsmC/Ohrsf"/>
</dbReference>
<dbReference type="InterPro" id="IPR003718">
    <property type="entry name" value="OsmC/Ohr_fam"/>
</dbReference>
<dbReference type="OrthoDB" id="9797508at2"/>
<evidence type="ECO:0000313" key="2">
    <source>
        <dbReference type="EMBL" id="VVP15945.1"/>
    </source>
</evidence>
<dbReference type="RefSeq" id="WP_150780789.1">
    <property type="nucleotide sequence ID" value="NZ_CABVIH010000017.1"/>
</dbReference>
<dbReference type="NCBIfam" id="TIGR03561">
    <property type="entry name" value="organ_hyd_perox"/>
    <property type="match status" value="1"/>
</dbReference>
<dbReference type="GO" id="GO:0006979">
    <property type="term" value="P:response to oxidative stress"/>
    <property type="evidence" value="ECO:0007669"/>
    <property type="project" value="InterPro"/>
</dbReference>
<reference evidence="2 3" key="1">
    <citation type="submission" date="2019-09" db="EMBL/GenBank/DDBJ databases">
        <authorList>
            <person name="Chandra G."/>
            <person name="Truman W A."/>
        </authorList>
    </citation>
    <scope>NUCLEOTIDE SEQUENCE [LARGE SCALE GENOMIC DNA]</scope>
    <source>
        <strain evidence="2">PS880</strain>
    </source>
</reference>
<dbReference type="PANTHER" id="PTHR33797">
    <property type="entry name" value="ORGANIC HYDROPEROXIDE RESISTANCE PROTEIN-LIKE"/>
    <property type="match status" value="1"/>
</dbReference>
<evidence type="ECO:0000256" key="1">
    <source>
        <dbReference type="ARBA" id="ARBA00007378"/>
    </source>
</evidence>
<organism evidence="2 3">
    <name type="scientific">Pseudomonas fluorescens</name>
    <dbReference type="NCBI Taxonomy" id="294"/>
    <lineage>
        <taxon>Bacteria</taxon>
        <taxon>Pseudomonadati</taxon>
        <taxon>Pseudomonadota</taxon>
        <taxon>Gammaproteobacteria</taxon>
        <taxon>Pseudomonadales</taxon>
        <taxon>Pseudomonadaceae</taxon>
        <taxon>Pseudomonas</taxon>
    </lineage>
</organism>
<evidence type="ECO:0008006" key="4">
    <source>
        <dbReference type="Google" id="ProtNLM"/>
    </source>
</evidence>
<proteinExistence type="inferred from homology"/>
<dbReference type="Proteomes" id="UP000375525">
    <property type="component" value="Unassembled WGS sequence"/>
</dbReference>
<dbReference type="InterPro" id="IPR019953">
    <property type="entry name" value="OHR"/>
</dbReference>
<name>A0A5E7LW29_PSEFL</name>
<dbReference type="EMBL" id="CABVIH010000017">
    <property type="protein sequence ID" value="VVP15945.1"/>
    <property type="molecule type" value="Genomic_DNA"/>
</dbReference>
<dbReference type="PANTHER" id="PTHR33797:SF2">
    <property type="entry name" value="ORGANIC HYDROPEROXIDE RESISTANCE PROTEIN-LIKE"/>
    <property type="match status" value="1"/>
</dbReference>
<dbReference type="Gene3D" id="3.30.300.20">
    <property type="match status" value="1"/>
</dbReference>
<dbReference type="InterPro" id="IPR015946">
    <property type="entry name" value="KH_dom-like_a/b"/>
</dbReference>
<sequence>MSKIEKVLASGKTHTKMSAAGVTSRGHNGTVDIQLSSPGNAAPVHVFEATQPHPKAEQLFAGAWSACYIAAVGLAAKQMKVELPKDVAVDIEVDLGQTGEAYFLQARLTLRAPGLSHEVATELAHNADQICPYSKATRGNIDVALNVITA</sequence>
<dbReference type="SUPFAM" id="SSF82784">
    <property type="entry name" value="OsmC-like"/>
    <property type="match status" value="1"/>
</dbReference>
<gene>
    <name evidence="2" type="ORF">PS880_03561</name>
</gene>
<evidence type="ECO:0000313" key="3">
    <source>
        <dbReference type="Proteomes" id="UP000375525"/>
    </source>
</evidence>
<dbReference type="AlphaFoldDB" id="A0A5E7LW29"/>
<comment type="similarity">
    <text evidence="1">Belongs to the OsmC/Ohr family.</text>
</comment>